<evidence type="ECO:0000256" key="4">
    <source>
        <dbReference type="ARBA" id="ARBA00022723"/>
    </source>
</evidence>
<dbReference type="GO" id="GO:0003887">
    <property type="term" value="F:DNA-directed DNA polymerase activity"/>
    <property type="evidence" value="ECO:0007669"/>
    <property type="project" value="UniProtKB-KW"/>
</dbReference>
<dbReference type="PANTHER" id="PTHR42648">
    <property type="entry name" value="TRANSPOSASE, PUTATIVE-RELATED"/>
    <property type="match status" value="1"/>
</dbReference>
<dbReference type="GO" id="GO:0003723">
    <property type="term" value="F:RNA binding"/>
    <property type="evidence" value="ECO:0007669"/>
    <property type="project" value="UniProtKB-KW"/>
</dbReference>
<keyword evidence="6" id="KW-0378">Hydrolase</keyword>
<proteinExistence type="predicted"/>
<comment type="caution">
    <text evidence="17">The sequence shown here is derived from an EMBL/GenBank/DDBJ whole genome shotgun (WGS) entry which is preliminary data.</text>
</comment>
<dbReference type="AlphaFoldDB" id="A0A9Q3GDR0"/>
<evidence type="ECO:0000256" key="15">
    <source>
        <dbReference type="ARBA" id="ARBA00049244"/>
    </source>
</evidence>
<evidence type="ECO:0000256" key="6">
    <source>
        <dbReference type="ARBA" id="ARBA00022801"/>
    </source>
</evidence>
<protein>
    <recommendedName>
        <fullName evidence="16">Integrase catalytic domain-containing protein</fullName>
    </recommendedName>
</protein>
<evidence type="ECO:0000256" key="13">
    <source>
        <dbReference type="ARBA" id="ARBA00023268"/>
    </source>
</evidence>
<comment type="catalytic activity">
    <reaction evidence="15">
        <text>DNA(n) + a 2'-deoxyribonucleoside 5'-triphosphate = DNA(n+1) + diphosphate</text>
        <dbReference type="Rhea" id="RHEA:22508"/>
        <dbReference type="Rhea" id="RHEA-COMP:17339"/>
        <dbReference type="Rhea" id="RHEA-COMP:17340"/>
        <dbReference type="ChEBI" id="CHEBI:33019"/>
        <dbReference type="ChEBI" id="CHEBI:61560"/>
        <dbReference type="ChEBI" id="CHEBI:173112"/>
        <dbReference type="EC" id="2.7.7.7"/>
    </reaction>
</comment>
<keyword evidence="11" id="KW-0808">Transferase</keyword>
<dbReference type="GO" id="GO:0016787">
    <property type="term" value="F:hydrolase activity"/>
    <property type="evidence" value="ECO:0007669"/>
    <property type="project" value="UniProtKB-KW"/>
</dbReference>
<accession>A0A9Q3GDR0</accession>
<dbReference type="PANTHER" id="PTHR42648:SF11">
    <property type="entry name" value="TRANSPOSON TY4-P GAG-POL POLYPROTEIN"/>
    <property type="match status" value="1"/>
</dbReference>
<keyword evidence="13" id="KW-0511">Multifunctional enzyme</keyword>
<keyword evidence="7" id="KW-0460">Magnesium</keyword>
<dbReference type="Pfam" id="PF00665">
    <property type="entry name" value="rve"/>
    <property type="match status" value="1"/>
</dbReference>
<dbReference type="GO" id="GO:0005634">
    <property type="term" value="C:nucleus"/>
    <property type="evidence" value="ECO:0007669"/>
    <property type="project" value="UniProtKB-ARBA"/>
</dbReference>
<dbReference type="InterPro" id="IPR036397">
    <property type="entry name" value="RNaseH_sf"/>
</dbReference>
<dbReference type="SUPFAM" id="SSF53098">
    <property type="entry name" value="Ribonuclease H-like"/>
    <property type="match status" value="1"/>
</dbReference>
<dbReference type="InterPro" id="IPR039537">
    <property type="entry name" value="Retrotran_Ty1/copia-like"/>
</dbReference>
<dbReference type="GO" id="GO:0006310">
    <property type="term" value="P:DNA recombination"/>
    <property type="evidence" value="ECO:0007669"/>
    <property type="project" value="UniProtKB-KW"/>
</dbReference>
<keyword evidence="3" id="KW-0540">Nuclease</keyword>
<keyword evidence="18" id="KW-1185">Reference proteome</keyword>
<comment type="catalytic activity">
    <reaction evidence="14">
        <text>DNA(n) + a 2'-deoxyribonucleoside 5'-triphosphate = DNA(n+1) + diphosphate</text>
        <dbReference type="Rhea" id="RHEA:22508"/>
        <dbReference type="Rhea" id="RHEA-COMP:17339"/>
        <dbReference type="Rhea" id="RHEA-COMP:17340"/>
        <dbReference type="ChEBI" id="CHEBI:33019"/>
        <dbReference type="ChEBI" id="CHEBI:61560"/>
        <dbReference type="ChEBI" id="CHEBI:173112"/>
        <dbReference type="EC" id="2.7.7.49"/>
    </reaction>
</comment>
<dbReference type="EMBL" id="AVOT02000592">
    <property type="protein sequence ID" value="MBW0463584.1"/>
    <property type="molecule type" value="Genomic_DNA"/>
</dbReference>
<dbReference type="Pfam" id="PF25597">
    <property type="entry name" value="SH3_retrovirus"/>
    <property type="match status" value="1"/>
</dbReference>
<evidence type="ECO:0000256" key="5">
    <source>
        <dbReference type="ARBA" id="ARBA00022759"/>
    </source>
</evidence>
<evidence type="ECO:0000256" key="12">
    <source>
        <dbReference type="ARBA" id="ARBA00023172"/>
    </source>
</evidence>
<evidence type="ECO:0000256" key="7">
    <source>
        <dbReference type="ARBA" id="ARBA00022842"/>
    </source>
</evidence>
<keyword evidence="8" id="KW-0694">RNA-binding</keyword>
<organism evidence="17 18">
    <name type="scientific">Austropuccinia psidii MF-1</name>
    <dbReference type="NCBI Taxonomy" id="1389203"/>
    <lineage>
        <taxon>Eukaryota</taxon>
        <taxon>Fungi</taxon>
        <taxon>Dikarya</taxon>
        <taxon>Basidiomycota</taxon>
        <taxon>Pucciniomycotina</taxon>
        <taxon>Pucciniomycetes</taxon>
        <taxon>Pucciniales</taxon>
        <taxon>Sphaerophragmiaceae</taxon>
        <taxon>Austropuccinia</taxon>
    </lineage>
</organism>
<keyword evidence="2" id="KW-0548">Nucleotidyltransferase</keyword>
<dbReference type="PROSITE" id="PS50994">
    <property type="entry name" value="INTEGRASE"/>
    <property type="match status" value="1"/>
</dbReference>
<keyword evidence="10" id="KW-0695">RNA-directed DNA polymerase</keyword>
<dbReference type="InterPro" id="IPR012337">
    <property type="entry name" value="RNaseH-like_sf"/>
</dbReference>
<evidence type="ECO:0000256" key="2">
    <source>
        <dbReference type="ARBA" id="ARBA00022695"/>
    </source>
</evidence>
<dbReference type="GO" id="GO:0004519">
    <property type="term" value="F:endonuclease activity"/>
    <property type="evidence" value="ECO:0007669"/>
    <property type="project" value="UniProtKB-KW"/>
</dbReference>
<evidence type="ECO:0000259" key="16">
    <source>
        <dbReference type="PROSITE" id="PS50994"/>
    </source>
</evidence>
<reference evidence="17" key="1">
    <citation type="submission" date="2021-03" db="EMBL/GenBank/DDBJ databases">
        <title>Draft genome sequence of rust myrtle Austropuccinia psidii MF-1, a brazilian biotype.</title>
        <authorList>
            <person name="Quecine M.C."/>
            <person name="Pachon D.M.R."/>
            <person name="Bonatelli M.L."/>
            <person name="Correr F.H."/>
            <person name="Franceschini L.M."/>
            <person name="Leite T.F."/>
            <person name="Margarido G.R.A."/>
            <person name="Almeida C.A."/>
            <person name="Ferrarezi J.A."/>
            <person name="Labate C.A."/>
        </authorList>
    </citation>
    <scope>NUCLEOTIDE SEQUENCE</scope>
    <source>
        <strain evidence="17">MF-1</strain>
    </source>
</reference>
<keyword evidence="9" id="KW-0229">DNA integration</keyword>
<dbReference type="GO" id="GO:0003964">
    <property type="term" value="F:RNA-directed DNA polymerase activity"/>
    <property type="evidence" value="ECO:0007669"/>
    <property type="project" value="UniProtKB-KW"/>
</dbReference>
<dbReference type="InterPro" id="IPR001584">
    <property type="entry name" value="Integrase_cat-core"/>
</dbReference>
<evidence type="ECO:0000256" key="8">
    <source>
        <dbReference type="ARBA" id="ARBA00022884"/>
    </source>
</evidence>
<name>A0A9Q3GDR0_9BASI</name>
<evidence type="ECO:0000256" key="14">
    <source>
        <dbReference type="ARBA" id="ARBA00048173"/>
    </source>
</evidence>
<dbReference type="GO" id="GO:0015074">
    <property type="term" value="P:DNA integration"/>
    <property type="evidence" value="ECO:0007669"/>
    <property type="project" value="UniProtKB-KW"/>
</dbReference>
<dbReference type="Pfam" id="PF07727">
    <property type="entry name" value="RVT_2"/>
    <property type="match status" value="1"/>
</dbReference>
<dbReference type="Proteomes" id="UP000765509">
    <property type="component" value="Unassembled WGS sequence"/>
</dbReference>
<evidence type="ECO:0000256" key="9">
    <source>
        <dbReference type="ARBA" id="ARBA00022908"/>
    </source>
</evidence>
<dbReference type="GO" id="GO:0046872">
    <property type="term" value="F:metal ion binding"/>
    <property type="evidence" value="ECO:0007669"/>
    <property type="project" value="UniProtKB-KW"/>
</dbReference>
<keyword evidence="12" id="KW-0233">DNA recombination</keyword>
<dbReference type="InterPro" id="IPR013103">
    <property type="entry name" value="RVT_2"/>
</dbReference>
<evidence type="ECO:0000256" key="10">
    <source>
        <dbReference type="ARBA" id="ARBA00022918"/>
    </source>
</evidence>
<keyword evidence="4" id="KW-0479">Metal-binding</keyword>
<keyword evidence="1" id="KW-0815">Transposition</keyword>
<sequence length="695" mass="81084">MGPITPTSLGGSKYVLVEIDTRSRFSWVRMLKEKSEAKEEVLKIIRQLENRFEKNVKKIICDGGKEFVNKILKEFCENRVINLIVTTPYTPQHNGIVERTNRTLMDKARTLRADSGLPKELWAELINTANFLRVRTTEKGKSSYEKLFNVKPNLNRIKRFGCRVYVTQNSYKRKLDERSEKGVLVGYEQDFGVYRVLLDNSSKITRTRDVSFVQTEMPYKIAQLPEKAQSQYVDDSDYPIEPAKNQLAEELIPTHESNHHTEDRQPITVRLCIPNTQNETRNIQHLEQNNLVVEGVNKGNTTTRPRWEWELREKAPKEISSKLSAEHIISSRTRQLAQALMTKLIDWTKDKQKAHAFFGELINQKTEAFNKTDLISSIAMYFETQENKENPDSLPEAKIRHVWFMWREAYFSKLDSIAEQGVFDVYSKEDVPQRKTIISTRWVFNKKFTENGNLKQYKARCVARGFKKKEGIDYQETFSPTGRLSTLRYIISYTVQTIYTTLPDGFIEWVKETKPEFYEDKRFKQVLKQPLNFVLKLNKSLYGLKQAARSWYQTLSGWLVAYGFRISQADPCLFIKRNTLLFAWVDDILLIGEESDQIITELKKHFKIKDLGLASHVLGIKVTRNNEEVIQINQSHYIEELLKKYNMEDCKVTLTPMQSNLKLEPETEAEQDELKMLNEDYRSAIGSLNYLSQCT</sequence>
<evidence type="ECO:0000313" key="17">
    <source>
        <dbReference type="EMBL" id="MBW0463584.1"/>
    </source>
</evidence>
<keyword evidence="11" id="KW-0239">DNA-directed DNA polymerase</keyword>
<evidence type="ECO:0000256" key="1">
    <source>
        <dbReference type="ARBA" id="ARBA00022578"/>
    </source>
</evidence>
<evidence type="ECO:0000256" key="11">
    <source>
        <dbReference type="ARBA" id="ARBA00022932"/>
    </source>
</evidence>
<dbReference type="GO" id="GO:0032196">
    <property type="term" value="P:transposition"/>
    <property type="evidence" value="ECO:0007669"/>
    <property type="project" value="UniProtKB-KW"/>
</dbReference>
<feature type="domain" description="Integrase catalytic" evidence="16">
    <location>
        <begin position="1"/>
        <end position="151"/>
    </location>
</feature>
<evidence type="ECO:0000313" key="18">
    <source>
        <dbReference type="Proteomes" id="UP000765509"/>
    </source>
</evidence>
<dbReference type="Gene3D" id="3.30.420.10">
    <property type="entry name" value="Ribonuclease H-like superfamily/Ribonuclease H"/>
    <property type="match status" value="1"/>
</dbReference>
<evidence type="ECO:0000256" key="3">
    <source>
        <dbReference type="ARBA" id="ARBA00022722"/>
    </source>
</evidence>
<dbReference type="OrthoDB" id="3768101at2759"/>
<gene>
    <name evidence="17" type="ORF">O181_003299</name>
</gene>
<dbReference type="InterPro" id="IPR057670">
    <property type="entry name" value="SH3_retrovirus"/>
</dbReference>
<keyword evidence="5" id="KW-0255">Endonuclease</keyword>